<evidence type="ECO:0000256" key="4">
    <source>
        <dbReference type="ARBA" id="ARBA00022989"/>
    </source>
</evidence>
<comment type="subcellular location">
    <subcellularLocation>
        <location evidence="1">Membrane</location>
        <topology evidence="1">Single-pass membrane protein</topology>
    </subcellularLocation>
</comment>
<dbReference type="PANTHER" id="PTHR34478">
    <property type="entry name" value="PROTEIN LEMA"/>
    <property type="match status" value="1"/>
</dbReference>
<proteinExistence type="inferred from homology"/>
<protein>
    <submittedName>
        <fullName evidence="7">Membrane protein</fullName>
    </submittedName>
</protein>
<dbReference type="PANTHER" id="PTHR34478:SF1">
    <property type="entry name" value="PROTEIN LEMA"/>
    <property type="match status" value="1"/>
</dbReference>
<accession>U7QWA9</accession>
<sequence length="188" mass="21480">MAITTIIISLIAVGLIGWGITIYNRLVALKEQTGNTFANIDVILKQRAEQIPQLVTVLEKCMEHERDIFTRLSDARQGYLNADTLTDKIKTSNEMNNAFRSVLAVAENYPTLISGSQFSQLQASVTDLENKIAHRREMFNDAVTEYNTAIYLFPDLIFARTFHYQRLPLLEICQAEKAYDSIQFKQIR</sequence>
<dbReference type="Pfam" id="PF04011">
    <property type="entry name" value="LemA"/>
    <property type="match status" value="1"/>
</dbReference>
<evidence type="ECO:0000256" key="6">
    <source>
        <dbReference type="SAM" id="Phobius"/>
    </source>
</evidence>
<organism evidence="7 8">
    <name type="scientific">Photorhabdus temperata J3</name>
    <dbReference type="NCBI Taxonomy" id="1389415"/>
    <lineage>
        <taxon>Bacteria</taxon>
        <taxon>Pseudomonadati</taxon>
        <taxon>Pseudomonadota</taxon>
        <taxon>Gammaproteobacteria</taxon>
        <taxon>Enterobacterales</taxon>
        <taxon>Morganellaceae</taxon>
        <taxon>Photorhabdus</taxon>
    </lineage>
</organism>
<evidence type="ECO:0000256" key="1">
    <source>
        <dbReference type="ARBA" id="ARBA00004167"/>
    </source>
</evidence>
<dbReference type="InterPro" id="IPR023353">
    <property type="entry name" value="LemA-like_dom_sf"/>
</dbReference>
<reference evidence="7 8" key="1">
    <citation type="submission" date="2013-10" db="EMBL/GenBank/DDBJ databases">
        <title>Whole Genome Shotgun Sequence of Photorhabdus temperata J3.</title>
        <authorList>
            <person name="Park G.-S."/>
            <person name="Hong S.-J."/>
            <person name="Shin J.-H."/>
        </authorList>
    </citation>
    <scope>NUCLEOTIDE SEQUENCE [LARGE SCALE GENOMIC DNA]</scope>
    <source>
        <strain evidence="7 8">J3</strain>
    </source>
</reference>
<dbReference type="SUPFAM" id="SSF140478">
    <property type="entry name" value="LemA-like"/>
    <property type="match status" value="1"/>
</dbReference>
<keyword evidence="4 6" id="KW-1133">Transmembrane helix</keyword>
<feature type="transmembrane region" description="Helical" evidence="6">
    <location>
        <begin position="6"/>
        <end position="23"/>
    </location>
</feature>
<comment type="similarity">
    <text evidence="2">Belongs to the LemA family.</text>
</comment>
<evidence type="ECO:0000256" key="2">
    <source>
        <dbReference type="ARBA" id="ARBA00008854"/>
    </source>
</evidence>
<dbReference type="InterPro" id="IPR007156">
    <property type="entry name" value="MamQ_LemA"/>
</dbReference>
<dbReference type="Gene3D" id="1.20.1440.20">
    <property type="entry name" value="LemA-like domain"/>
    <property type="match status" value="1"/>
</dbReference>
<dbReference type="Proteomes" id="UP000017133">
    <property type="component" value="Unassembled WGS sequence"/>
</dbReference>
<keyword evidence="5 6" id="KW-0472">Membrane</keyword>
<name>U7QWA9_PHOTE</name>
<dbReference type="RefSeq" id="WP_023046309.1">
    <property type="nucleotide sequence ID" value="NZ_AXDT01000278.1"/>
</dbReference>
<evidence type="ECO:0000256" key="3">
    <source>
        <dbReference type="ARBA" id="ARBA00022692"/>
    </source>
</evidence>
<comment type="caution">
    <text evidence="7">The sequence shown here is derived from an EMBL/GenBank/DDBJ whole genome shotgun (WGS) entry which is preliminary data.</text>
</comment>
<dbReference type="AlphaFoldDB" id="U7QWA9"/>
<keyword evidence="3 6" id="KW-0812">Transmembrane</keyword>
<evidence type="ECO:0000256" key="5">
    <source>
        <dbReference type="ARBA" id="ARBA00023136"/>
    </source>
</evidence>
<evidence type="ECO:0000313" key="8">
    <source>
        <dbReference type="Proteomes" id="UP000017133"/>
    </source>
</evidence>
<dbReference type="GO" id="GO:0016020">
    <property type="term" value="C:membrane"/>
    <property type="evidence" value="ECO:0007669"/>
    <property type="project" value="UniProtKB-SubCell"/>
</dbReference>
<keyword evidence="8" id="KW-1185">Reference proteome</keyword>
<dbReference type="PATRIC" id="fig|1389415.4.peg.4674"/>
<evidence type="ECO:0000313" key="7">
    <source>
        <dbReference type="EMBL" id="ERT10701.1"/>
    </source>
</evidence>
<gene>
    <name evidence="7" type="ORF">O185_23405</name>
</gene>
<dbReference type="EMBL" id="AXDT01000278">
    <property type="protein sequence ID" value="ERT10701.1"/>
    <property type="molecule type" value="Genomic_DNA"/>
</dbReference>